<gene>
    <name evidence="2" type="ORF">B4067_2305</name>
</gene>
<evidence type="ECO:0000313" key="2">
    <source>
        <dbReference type="EMBL" id="KIL32032.1"/>
    </source>
</evidence>
<evidence type="ECO:0000259" key="1">
    <source>
        <dbReference type="PROSITE" id="PS50943"/>
    </source>
</evidence>
<proteinExistence type="predicted"/>
<dbReference type="RefSeq" id="WP_052470544.1">
    <property type="nucleotide sequence ID" value="NZ_JSXS01000040.1"/>
</dbReference>
<dbReference type="SUPFAM" id="SSF47413">
    <property type="entry name" value="lambda repressor-like DNA-binding domains"/>
    <property type="match status" value="1"/>
</dbReference>
<dbReference type="InterPro" id="IPR010982">
    <property type="entry name" value="Lambda_DNA-bd_dom_sf"/>
</dbReference>
<dbReference type="Proteomes" id="UP000031970">
    <property type="component" value="Unassembled WGS sequence"/>
</dbReference>
<organism evidence="2 3">
    <name type="scientific">Bacillus subtilis subsp. subtilis</name>
    <dbReference type="NCBI Taxonomy" id="135461"/>
    <lineage>
        <taxon>Bacteria</taxon>
        <taxon>Bacillati</taxon>
        <taxon>Bacillota</taxon>
        <taxon>Bacilli</taxon>
        <taxon>Bacillales</taxon>
        <taxon>Bacillaceae</taxon>
        <taxon>Bacillus</taxon>
    </lineage>
</organism>
<comment type="caution">
    <text evidence="2">The sequence shown here is derived from an EMBL/GenBank/DDBJ whole genome shotgun (WGS) entry which is preliminary data.</text>
</comment>
<feature type="domain" description="HTH cro/C1-type" evidence="1">
    <location>
        <begin position="13"/>
        <end position="74"/>
    </location>
</feature>
<dbReference type="EMBL" id="JSXS01000040">
    <property type="protein sequence ID" value="KIL32032.1"/>
    <property type="molecule type" value="Genomic_DNA"/>
</dbReference>
<evidence type="ECO:0000313" key="3">
    <source>
        <dbReference type="Proteomes" id="UP000031970"/>
    </source>
</evidence>
<dbReference type="Pfam" id="PF01381">
    <property type="entry name" value="HTH_3"/>
    <property type="match status" value="1"/>
</dbReference>
<dbReference type="Gene3D" id="1.10.260.40">
    <property type="entry name" value="lambda repressor-like DNA-binding domains"/>
    <property type="match status" value="1"/>
</dbReference>
<dbReference type="CDD" id="cd00093">
    <property type="entry name" value="HTH_XRE"/>
    <property type="match status" value="1"/>
</dbReference>
<reference evidence="2 3" key="1">
    <citation type="submission" date="2014-11" db="EMBL/GenBank/DDBJ databases">
        <title>Draft Genome Sequences of Nine Bacillus subtilis Strains that Form Spores with High Heat-Resistance.</title>
        <authorList>
            <person name="Krawcyk A.O."/>
            <person name="Berendsen E.M."/>
            <person name="de Jong A."/>
            <person name="Holsappel S."/>
            <person name="Eijlander R.T."/>
            <person name="Wells-Bennik M."/>
            <person name="Kuipers O.P."/>
        </authorList>
    </citation>
    <scope>NUCLEOTIDE SEQUENCE [LARGE SCALE GENOMIC DNA]</scope>
    <source>
        <strain evidence="2 3">B4067</strain>
    </source>
</reference>
<dbReference type="InterPro" id="IPR001387">
    <property type="entry name" value="Cro/C1-type_HTH"/>
</dbReference>
<name>A0ABD3ZVI6_BACIU</name>
<dbReference type="AlphaFoldDB" id="A0ABD3ZVI6"/>
<sequence length="176" mass="20462">MTQEESINIGQLLKQQRILKDITGTKLAECLGLSQGTVSNIENGKFGQRKNSLQTVKRIADFLDLEIELPTEKILYAHPLFCCDFGKFTRGEIRISAVKREDDLHNSDDSAYKLESHWIEKAIKEWLNEQKADLEKYVENYIKNEVQKLYRFYESLEIEYGGGNVSDESTKFQKFR</sequence>
<protein>
    <recommendedName>
        <fullName evidence="1">HTH cro/C1-type domain-containing protein</fullName>
    </recommendedName>
</protein>
<accession>A0ABD3ZVI6</accession>
<dbReference type="PROSITE" id="PS50943">
    <property type="entry name" value="HTH_CROC1"/>
    <property type="match status" value="1"/>
</dbReference>
<dbReference type="SMART" id="SM00530">
    <property type="entry name" value="HTH_XRE"/>
    <property type="match status" value="1"/>
</dbReference>